<dbReference type="InterPro" id="IPR045087">
    <property type="entry name" value="Cu-oxidase_fam"/>
</dbReference>
<dbReference type="SUPFAM" id="SSF49503">
    <property type="entry name" value="Cupredoxins"/>
    <property type="match status" value="2"/>
</dbReference>
<dbReference type="Gene3D" id="2.60.40.420">
    <property type="entry name" value="Cupredoxins - blue copper proteins"/>
    <property type="match status" value="1"/>
</dbReference>
<dbReference type="EMBL" id="CP033169">
    <property type="protein sequence ID" value="AYO31415.1"/>
    <property type="molecule type" value="Genomic_DNA"/>
</dbReference>
<sequence length="391" mass="42959">MAVINLWAKQGYMSTPDGQSIYFWGYSKGAAEPAQLPGPPIIVKQGEAVTINLTNNLPEPVSVFLPGQTGVKVGSQFVKPQYSGGNLISFVNYASSNGGTVSYTFTPTRPGTYIYESGTNPHKQVLLGLYGGIVVRPEDYDENTSRTAYGSGTDTEFDREYLIIFSEIDPSLHQAVIEGKPYMISKHHPRYWTMNGRCAPDTMLPDNAPYLPSQPYGAMVMAEPTEKVLIRYIGAGIDSHPLHPHGNHTRIIAMDGRLLKNGARDRSFKRFTVLVGPGQTYDQIFQWTGLGYTLDNPIPTIIPNRRNLGIGEAGWTMWSGSPYLGEKGEIPEGVVSFNEVGEYHFMLHSHSEPKITNWGAFPGGMMTMISIYPTGFLSPDVGVLSQPVGKE</sequence>
<evidence type="ECO:0000256" key="2">
    <source>
        <dbReference type="ARBA" id="ARBA00023002"/>
    </source>
</evidence>
<name>A0A3G2R7Q7_9FIRM</name>
<dbReference type="Pfam" id="PF07732">
    <property type="entry name" value="Cu-oxidase_3"/>
    <property type="match status" value="1"/>
</dbReference>
<dbReference type="PANTHER" id="PTHR11709">
    <property type="entry name" value="MULTI-COPPER OXIDASE"/>
    <property type="match status" value="1"/>
</dbReference>
<organism evidence="5 6">
    <name type="scientific">Biomaibacter acetigenes</name>
    <dbReference type="NCBI Taxonomy" id="2316383"/>
    <lineage>
        <taxon>Bacteria</taxon>
        <taxon>Bacillati</taxon>
        <taxon>Bacillota</taxon>
        <taxon>Clostridia</taxon>
        <taxon>Thermosediminibacterales</taxon>
        <taxon>Tepidanaerobacteraceae</taxon>
        <taxon>Biomaibacter</taxon>
    </lineage>
</organism>
<dbReference type="InterPro" id="IPR011707">
    <property type="entry name" value="Cu-oxidase-like_N"/>
</dbReference>
<accession>A0A3G2R7Q7</accession>
<evidence type="ECO:0000256" key="3">
    <source>
        <dbReference type="ARBA" id="ARBA00023008"/>
    </source>
</evidence>
<dbReference type="Proteomes" id="UP000280960">
    <property type="component" value="Chromosome"/>
</dbReference>
<protein>
    <submittedName>
        <fullName evidence="5">Copper oxidase</fullName>
    </submittedName>
</protein>
<dbReference type="GO" id="GO:0016491">
    <property type="term" value="F:oxidoreductase activity"/>
    <property type="evidence" value="ECO:0007669"/>
    <property type="project" value="UniProtKB-KW"/>
</dbReference>
<evidence type="ECO:0000256" key="1">
    <source>
        <dbReference type="ARBA" id="ARBA00022723"/>
    </source>
</evidence>
<keyword evidence="2" id="KW-0560">Oxidoreductase</keyword>
<gene>
    <name evidence="5" type="ORF">D2962_13135</name>
</gene>
<feature type="domain" description="Plastocyanin-like" evidence="4">
    <location>
        <begin position="35"/>
        <end position="138"/>
    </location>
</feature>
<proteinExistence type="predicted"/>
<evidence type="ECO:0000313" key="6">
    <source>
        <dbReference type="Proteomes" id="UP000280960"/>
    </source>
</evidence>
<keyword evidence="3" id="KW-0186">Copper</keyword>
<evidence type="ECO:0000259" key="4">
    <source>
        <dbReference type="Pfam" id="PF07732"/>
    </source>
</evidence>
<evidence type="ECO:0000313" key="5">
    <source>
        <dbReference type="EMBL" id="AYO31415.1"/>
    </source>
</evidence>
<dbReference type="RefSeq" id="WP_122015235.1">
    <property type="nucleotide sequence ID" value="NZ_CP033169.1"/>
</dbReference>
<keyword evidence="1" id="KW-0479">Metal-binding</keyword>
<dbReference type="PANTHER" id="PTHR11709:SF394">
    <property type="entry name" value="FI03373P-RELATED"/>
    <property type="match status" value="1"/>
</dbReference>
<keyword evidence="6" id="KW-1185">Reference proteome</keyword>
<reference evidence="5 6" key="1">
    <citation type="submission" date="2018-10" db="EMBL/GenBank/DDBJ databases">
        <authorList>
            <person name="Zhang X."/>
        </authorList>
    </citation>
    <scope>NUCLEOTIDE SEQUENCE [LARGE SCALE GENOMIC DNA]</scope>
    <source>
        <strain evidence="5 6">SK-G1</strain>
    </source>
</reference>
<dbReference type="GO" id="GO:0005507">
    <property type="term" value="F:copper ion binding"/>
    <property type="evidence" value="ECO:0007669"/>
    <property type="project" value="InterPro"/>
</dbReference>
<dbReference type="InterPro" id="IPR008972">
    <property type="entry name" value="Cupredoxin"/>
</dbReference>
<dbReference type="AlphaFoldDB" id="A0A3G2R7Q7"/>
<dbReference type="KEGG" id="bacg:D2962_13135"/>